<gene>
    <name evidence="6" type="ORF">ACFPEN_20730</name>
</gene>
<reference evidence="7" key="1">
    <citation type="journal article" date="2019" name="Int. J. Syst. Evol. Microbiol.">
        <title>The Global Catalogue of Microorganisms (GCM) 10K type strain sequencing project: providing services to taxonomists for standard genome sequencing and annotation.</title>
        <authorList>
            <consortium name="The Broad Institute Genomics Platform"/>
            <consortium name="The Broad Institute Genome Sequencing Center for Infectious Disease"/>
            <person name="Wu L."/>
            <person name="Ma J."/>
        </authorList>
    </citation>
    <scope>NUCLEOTIDE SEQUENCE [LARGE SCALE GENOMIC DNA]</scope>
    <source>
        <strain evidence="7">CECT 8064</strain>
    </source>
</reference>
<dbReference type="SUPFAM" id="SSF52540">
    <property type="entry name" value="P-loop containing nucleoside triphosphate hydrolases"/>
    <property type="match status" value="1"/>
</dbReference>
<accession>A0ABV9BMU5</accession>
<evidence type="ECO:0000256" key="1">
    <source>
        <dbReference type="ARBA" id="ARBA00022741"/>
    </source>
</evidence>
<evidence type="ECO:0000256" key="2">
    <source>
        <dbReference type="ARBA" id="ARBA00022840"/>
    </source>
</evidence>
<dbReference type="PROSITE" id="PS50901">
    <property type="entry name" value="FTSK"/>
    <property type="match status" value="1"/>
</dbReference>
<organism evidence="6 7">
    <name type="scientific">Streptomyces ehimensis</name>
    <dbReference type="NCBI Taxonomy" id="68195"/>
    <lineage>
        <taxon>Bacteria</taxon>
        <taxon>Bacillati</taxon>
        <taxon>Actinomycetota</taxon>
        <taxon>Actinomycetes</taxon>
        <taxon>Kitasatosporales</taxon>
        <taxon>Streptomycetaceae</taxon>
        <taxon>Streptomyces</taxon>
    </lineage>
</organism>
<dbReference type="Proteomes" id="UP001595990">
    <property type="component" value="Unassembled WGS sequence"/>
</dbReference>
<comment type="caution">
    <text evidence="6">The sequence shown here is derived from an EMBL/GenBank/DDBJ whole genome shotgun (WGS) entry which is preliminary data.</text>
</comment>
<keyword evidence="4" id="KW-0812">Transmembrane</keyword>
<keyword evidence="1 3" id="KW-0547">Nucleotide-binding</keyword>
<dbReference type="InterPro" id="IPR027417">
    <property type="entry name" value="P-loop_NTPase"/>
</dbReference>
<dbReference type="InterPro" id="IPR002543">
    <property type="entry name" value="FtsK_dom"/>
</dbReference>
<evidence type="ECO:0000256" key="4">
    <source>
        <dbReference type="SAM" id="Phobius"/>
    </source>
</evidence>
<dbReference type="Gene3D" id="3.40.50.300">
    <property type="entry name" value="P-loop containing nucleotide triphosphate hydrolases"/>
    <property type="match status" value="1"/>
</dbReference>
<evidence type="ECO:0000259" key="5">
    <source>
        <dbReference type="PROSITE" id="PS50901"/>
    </source>
</evidence>
<feature type="domain" description="FtsK" evidence="5">
    <location>
        <begin position="161"/>
        <end position="368"/>
    </location>
</feature>
<evidence type="ECO:0000313" key="6">
    <source>
        <dbReference type="EMBL" id="MFC4515362.1"/>
    </source>
</evidence>
<feature type="binding site" evidence="3">
    <location>
        <begin position="187"/>
        <end position="194"/>
    </location>
    <ligand>
        <name>ATP</name>
        <dbReference type="ChEBI" id="CHEBI:30616"/>
    </ligand>
</feature>
<dbReference type="EMBL" id="JBHSFS010000009">
    <property type="protein sequence ID" value="MFC4515362.1"/>
    <property type="molecule type" value="Genomic_DNA"/>
</dbReference>
<evidence type="ECO:0000256" key="3">
    <source>
        <dbReference type="PROSITE-ProRule" id="PRU00289"/>
    </source>
</evidence>
<dbReference type="Pfam" id="PF01580">
    <property type="entry name" value="FtsK_SpoIIIE"/>
    <property type="match status" value="1"/>
</dbReference>
<feature type="transmembrane region" description="Helical" evidence="4">
    <location>
        <begin position="32"/>
        <end position="50"/>
    </location>
</feature>
<keyword evidence="4" id="KW-1133">Transmembrane helix</keyword>
<name>A0ABV9BMU5_9ACTN</name>
<keyword evidence="2 3" id="KW-0067">ATP-binding</keyword>
<protein>
    <submittedName>
        <fullName evidence="6">FtsK/SpoIIIE domain-containing protein</fullName>
    </submittedName>
</protein>
<sequence>MSAVSAGDVLLLVALGLAGVGLLVLRRLRPVWYWLSVGALITLVRVLVTYRSVMEACGLTERPTRLRLWLARVADREPTRLIPKLRRVRVTRTGMILRIRMQPGQELHDFVVASERLRHSWRAHGAYVRSVKPGWVEIRLIAYDVLRSVVMPKGLPEGLLRVPVSLRSDGLPHWRDYRTTPHGLTIGATDSGKSVYLRGLIKRLASKPVALVGIDCKWGVEFSPFAPRLSALACTPEEAGVLLDVLVTEMTERYDLIRAAQYLAPGTPPEEITSDVWGLPEDIRPVPVVVIIDEVAELFLVATAAEEKRRDHMITQLIRLGQLGRAAAIYLEVCGQRFGSELGKGATALRAQLSGRTVHRVNDEGTAKMALADISAAAVVAATRIAEDRPGEAVAGDSSGGWTVIRSPFTSLHDATAACVRYAHLTPDLPALASFRPATDPAPGEEAVPVFETA</sequence>
<proteinExistence type="predicted"/>
<feature type="transmembrane region" description="Helical" evidence="4">
    <location>
        <begin position="6"/>
        <end position="25"/>
    </location>
</feature>
<keyword evidence="4" id="KW-0472">Membrane</keyword>
<dbReference type="RefSeq" id="WP_417923306.1">
    <property type="nucleotide sequence ID" value="NZ_JBHSFS010000009.1"/>
</dbReference>
<keyword evidence="7" id="KW-1185">Reference proteome</keyword>
<dbReference type="InterPro" id="IPR050206">
    <property type="entry name" value="FtsK/SpoIIIE/SftA"/>
</dbReference>
<evidence type="ECO:0000313" key="7">
    <source>
        <dbReference type="Proteomes" id="UP001595990"/>
    </source>
</evidence>
<dbReference type="PANTHER" id="PTHR22683">
    <property type="entry name" value="SPORULATION PROTEIN RELATED"/>
    <property type="match status" value="1"/>
</dbReference>
<dbReference type="PANTHER" id="PTHR22683:SF41">
    <property type="entry name" value="DNA TRANSLOCASE FTSK"/>
    <property type="match status" value="1"/>
</dbReference>